<name>K4LDZ4_THEPS</name>
<organism evidence="2 3">
    <name type="scientific">Thermacetogenium phaeum (strain ATCC BAA-254 / DSM 26808 / PB)</name>
    <dbReference type="NCBI Taxonomy" id="1089553"/>
    <lineage>
        <taxon>Bacteria</taxon>
        <taxon>Bacillati</taxon>
        <taxon>Bacillota</taxon>
        <taxon>Clostridia</taxon>
        <taxon>Thermoanaerobacterales</taxon>
        <taxon>Thermoanaerobacteraceae</taxon>
        <taxon>Thermacetogenium</taxon>
    </lineage>
</organism>
<dbReference type="STRING" id="1089553.Tph_c08530"/>
<protein>
    <submittedName>
        <fullName evidence="2">Uncharacterized protein</fullName>
    </submittedName>
</protein>
<proteinExistence type="predicted"/>
<dbReference type="OrthoDB" id="2112909at2"/>
<keyword evidence="1" id="KW-0472">Membrane</keyword>
<evidence type="ECO:0000313" key="3">
    <source>
        <dbReference type="Proteomes" id="UP000000467"/>
    </source>
</evidence>
<reference evidence="2 3" key="1">
    <citation type="journal article" date="2012" name="BMC Genomics">
        <title>Genome-guided analysis of physiological and morphological traits of the fermentative acetate oxidizer Thermacetogenium phaeum.</title>
        <authorList>
            <person name="Oehler D."/>
            <person name="Poehlein A."/>
            <person name="Leimbach A."/>
            <person name="Muller N."/>
            <person name="Daniel R."/>
            <person name="Gottschalk G."/>
            <person name="Schink B."/>
        </authorList>
    </citation>
    <scope>NUCLEOTIDE SEQUENCE [LARGE SCALE GENOMIC DNA]</scope>
    <source>
        <strain evidence="3">ATCC BAA-254 / DSM 26808 / PB</strain>
    </source>
</reference>
<sequence>MFLKVLLILLAGAAVALYEVPRLLKRQMHREFFAFCVLFFIGVGLTVALALDLPLPNPTSVVEFVFGPLSRMIYSR</sequence>
<dbReference type="RefSeq" id="WP_015049964.1">
    <property type="nucleotide sequence ID" value="NC_018870.1"/>
</dbReference>
<dbReference type="HOGENOM" id="CLU_194269_0_2_9"/>
<accession>K4LDZ4</accession>
<feature type="transmembrane region" description="Helical" evidence="1">
    <location>
        <begin position="32"/>
        <end position="51"/>
    </location>
</feature>
<dbReference type="AlphaFoldDB" id="K4LDZ4"/>
<dbReference type="EMBL" id="CP003732">
    <property type="protein sequence ID" value="AFV11083.1"/>
    <property type="molecule type" value="Genomic_DNA"/>
</dbReference>
<keyword evidence="3" id="KW-1185">Reference proteome</keyword>
<gene>
    <name evidence="2" type="ordered locus">Tph_c08530</name>
</gene>
<evidence type="ECO:0000256" key="1">
    <source>
        <dbReference type="SAM" id="Phobius"/>
    </source>
</evidence>
<evidence type="ECO:0000313" key="2">
    <source>
        <dbReference type="EMBL" id="AFV11083.1"/>
    </source>
</evidence>
<keyword evidence="1" id="KW-0812">Transmembrane</keyword>
<dbReference type="Proteomes" id="UP000000467">
    <property type="component" value="Chromosome"/>
</dbReference>
<dbReference type="KEGG" id="tpz:Tph_c08530"/>
<keyword evidence="1" id="KW-1133">Transmembrane helix</keyword>